<dbReference type="SUPFAM" id="SSF51182">
    <property type="entry name" value="RmlC-like cupins"/>
    <property type="match status" value="1"/>
</dbReference>
<evidence type="ECO:0000313" key="1">
    <source>
        <dbReference type="EMBL" id="MBB3043253.1"/>
    </source>
</evidence>
<reference evidence="1 2" key="1">
    <citation type="submission" date="2020-08" db="EMBL/GenBank/DDBJ databases">
        <title>Sequencing the genomes of 1000 actinobacteria strains.</title>
        <authorList>
            <person name="Klenk H.-P."/>
        </authorList>
    </citation>
    <scope>NUCLEOTIDE SEQUENCE [LARGE SCALE GENOMIC DNA]</scope>
    <source>
        <strain evidence="1 2">DSM 105498</strain>
    </source>
</reference>
<evidence type="ECO:0008006" key="3">
    <source>
        <dbReference type="Google" id="ProtNLM"/>
    </source>
</evidence>
<keyword evidence="2" id="KW-1185">Reference proteome</keyword>
<dbReference type="InterPro" id="IPR028013">
    <property type="entry name" value="DUF4437"/>
</dbReference>
<comment type="caution">
    <text evidence="1">The sequence shown here is derived from an EMBL/GenBank/DDBJ whole genome shotgun (WGS) entry which is preliminary data.</text>
</comment>
<sequence length="133" mass="14907">MRPHVELIAEQDYVWHAAELPAGEGRASERRLSVDEEDGSSSLRVDFHTDWGRGPGIHHANTEYYVLDGEIDYGGRKIGKGGYVYAPKGVPTDYLKVAEGTRLLHYREYGDAVRPWPSWATPCCWSTSTRSPA</sequence>
<dbReference type="Pfam" id="PF14499">
    <property type="entry name" value="DUF4437"/>
    <property type="match status" value="1"/>
</dbReference>
<name>A0A7W4VWV0_9ACTN</name>
<dbReference type="RefSeq" id="WP_183593129.1">
    <property type="nucleotide sequence ID" value="NZ_JACHWR010000002.1"/>
</dbReference>
<dbReference type="EMBL" id="JACHWR010000002">
    <property type="protein sequence ID" value="MBB3043253.1"/>
    <property type="molecule type" value="Genomic_DNA"/>
</dbReference>
<dbReference type="InterPro" id="IPR014710">
    <property type="entry name" value="RmlC-like_jellyroll"/>
</dbReference>
<dbReference type="Proteomes" id="UP000589626">
    <property type="component" value="Unassembled WGS sequence"/>
</dbReference>
<accession>A0A7W4VWV0</accession>
<gene>
    <name evidence="1" type="ORF">FHU40_003071</name>
</gene>
<proteinExistence type="predicted"/>
<evidence type="ECO:0000313" key="2">
    <source>
        <dbReference type="Proteomes" id="UP000589626"/>
    </source>
</evidence>
<dbReference type="AlphaFoldDB" id="A0A7W4VWV0"/>
<dbReference type="Gene3D" id="2.60.120.10">
    <property type="entry name" value="Jelly Rolls"/>
    <property type="match status" value="1"/>
</dbReference>
<dbReference type="InterPro" id="IPR011051">
    <property type="entry name" value="RmlC_Cupin_sf"/>
</dbReference>
<protein>
    <recommendedName>
        <fullName evidence="3">ChrR-like cupin domain-containing protein</fullName>
    </recommendedName>
</protein>
<organism evidence="1 2">
    <name type="scientific">Nocardioides soli</name>
    <dbReference type="NCBI Taxonomy" id="1036020"/>
    <lineage>
        <taxon>Bacteria</taxon>
        <taxon>Bacillati</taxon>
        <taxon>Actinomycetota</taxon>
        <taxon>Actinomycetes</taxon>
        <taxon>Propionibacteriales</taxon>
        <taxon>Nocardioidaceae</taxon>
        <taxon>Nocardioides</taxon>
    </lineage>
</organism>